<evidence type="ECO:0000313" key="3">
    <source>
        <dbReference type="EMBL" id="ELU37863.1"/>
    </source>
</evidence>
<accession>L8WM25</accession>
<sequence>MKIIFSLFKNLALELPSLRISPPLNRAWLVAMGILSIVLLHTASRNLVYSVNWIEPKLYNRPADPRTGKIYSSVSFNTCSLPCFNYLYNLFYLDGKKVIPSNIGELLTPLSLAYWICDDGGFCQRDRVVVLNTQEFSLKEVELLVKVLGDKFG</sequence>
<dbReference type="InterPro" id="IPR027434">
    <property type="entry name" value="Homing_endonucl"/>
</dbReference>
<keyword evidence="3" id="KW-0255">Endonuclease</keyword>
<dbReference type="Proteomes" id="UP000011668">
    <property type="component" value="Unassembled WGS sequence"/>
</dbReference>
<dbReference type="GO" id="GO:0004519">
    <property type="term" value="F:endonuclease activity"/>
    <property type="evidence" value="ECO:0007669"/>
    <property type="project" value="UniProtKB-KW"/>
</dbReference>
<gene>
    <name evidence="3" type="ORF">AG1IA_08103</name>
</gene>
<name>L8WM25_THACA</name>
<evidence type="ECO:0000259" key="2">
    <source>
        <dbReference type="Pfam" id="PF03161"/>
    </source>
</evidence>
<dbReference type="AlphaFoldDB" id="L8WM25"/>
<reference evidence="3 4" key="1">
    <citation type="journal article" date="2013" name="Nat. Commun.">
        <title>The evolution and pathogenic mechanisms of the rice sheath blight pathogen.</title>
        <authorList>
            <person name="Zheng A."/>
            <person name="Lin R."/>
            <person name="Xu L."/>
            <person name="Qin P."/>
            <person name="Tang C."/>
            <person name="Ai P."/>
            <person name="Zhang D."/>
            <person name="Liu Y."/>
            <person name="Sun Z."/>
            <person name="Feng H."/>
            <person name="Wang Y."/>
            <person name="Chen Y."/>
            <person name="Liang X."/>
            <person name="Fu R."/>
            <person name="Li Q."/>
            <person name="Zhang J."/>
            <person name="Yu X."/>
            <person name="Xie Z."/>
            <person name="Ding L."/>
            <person name="Guan P."/>
            <person name="Tang J."/>
            <person name="Liang Y."/>
            <person name="Wang S."/>
            <person name="Deng Q."/>
            <person name="Li S."/>
            <person name="Zhu J."/>
            <person name="Wang L."/>
            <person name="Liu H."/>
            <person name="Li P."/>
        </authorList>
    </citation>
    <scope>NUCLEOTIDE SEQUENCE [LARGE SCALE GENOMIC DNA]</scope>
    <source>
        <strain evidence="4">AG-1 IA</strain>
    </source>
</reference>
<proteinExistence type="predicted"/>
<keyword evidence="3" id="KW-0540">Nuclease</keyword>
<dbReference type="Pfam" id="PF03161">
    <property type="entry name" value="LAGLIDADG_2"/>
    <property type="match status" value="1"/>
</dbReference>
<comment type="function">
    <text evidence="1">Mitochondrial DNA endonuclease involved in intron homing.</text>
</comment>
<keyword evidence="4" id="KW-1185">Reference proteome</keyword>
<protein>
    <submittedName>
        <fullName evidence="3">LAGLIDADG DNA endonuclease family domain-containing protein</fullName>
    </submittedName>
</protein>
<evidence type="ECO:0000256" key="1">
    <source>
        <dbReference type="ARBA" id="ARBA00002670"/>
    </source>
</evidence>
<organism evidence="3 4">
    <name type="scientific">Thanatephorus cucumeris (strain AG1-IA)</name>
    <name type="common">Rice sheath blight fungus</name>
    <name type="synonym">Rhizoctonia solani</name>
    <dbReference type="NCBI Taxonomy" id="983506"/>
    <lineage>
        <taxon>Eukaryota</taxon>
        <taxon>Fungi</taxon>
        <taxon>Dikarya</taxon>
        <taxon>Basidiomycota</taxon>
        <taxon>Agaricomycotina</taxon>
        <taxon>Agaricomycetes</taxon>
        <taxon>Cantharellales</taxon>
        <taxon>Ceratobasidiaceae</taxon>
        <taxon>Rhizoctonia</taxon>
        <taxon>Rhizoctonia solani AG-1</taxon>
    </lineage>
</organism>
<feature type="domain" description="Homing endonuclease LAGLIDADG" evidence="2">
    <location>
        <begin position="66"/>
        <end position="153"/>
    </location>
</feature>
<dbReference type="InterPro" id="IPR004860">
    <property type="entry name" value="LAGLIDADG_dom"/>
</dbReference>
<evidence type="ECO:0000313" key="4">
    <source>
        <dbReference type="Proteomes" id="UP000011668"/>
    </source>
</evidence>
<comment type="caution">
    <text evidence="3">The sequence shown here is derived from an EMBL/GenBank/DDBJ whole genome shotgun (WGS) entry which is preliminary data.</text>
</comment>
<keyword evidence="3" id="KW-0378">Hydrolase</keyword>
<dbReference type="Gene3D" id="3.10.28.10">
    <property type="entry name" value="Homing endonucleases"/>
    <property type="match status" value="2"/>
</dbReference>
<dbReference type="STRING" id="983506.L8WM25"/>
<dbReference type="OrthoDB" id="3247136at2759"/>
<dbReference type="EMBL" id="AFRT01002413">
    <property type="protein sequence ID" value="ELU37863.1"/>
    <property type="molecule type" value="Genomic_DNA"/>
</dbReference>
<dbReference type="HOGENOM" id="CLU_1714552_0_0_1"/>
<dbReference type="SUPFAM" id="SSF55608">
    <property type="entry name" value="Homing endonucleases"/>
    <property type="match status" value="1"/>
</dbReference>